<dbReference type="InterPro" id="IPR036388">
    <property type="entry name" value="WH-like_DNA-bd_sf"/>
</dbReference>
<dbReference type="PROSITE" id="PS50931">
    <property type="entry name" value="HTH_LYSR"/>
    <property type="match status" value="1"/>
</dbReference>
<evidence type="ECO:0000256" key="2">
    <source>
        <dbReference type="ARBA" id="ARBA00023015"/>
    </source>
</evidence>
<evidence type="ECO:0000256" key="4">
    <source>
        <dbReference type="ARBA" id="ARBA00023163"/>
    </source>
</evidence>
<organism evidence="6 7">
    <name type="scientific">Enterococcus pseudoavium</name>
    <dbReference type="NCBI Taxonomy" id="44007"/>
    <lineage>
        <taxon>Bacteria</taxon>
        <taxon>Bacillati</taxon>
        <taxon>Bacillota</taxon>
        <taxon>Bacilli</taxon>
        <taxon>Lactobacillales</taxon>
        <taxon>Enterococcaceae</taxon>
        <taxon>Enterococcus</taxon>
    </lineage>
</organism>
<dbReference type="CDD" id="cd05466">
    <property type="entry name" value="PBP2_LTTR_substrate"/>
    <property type="match status" value="1"/>
</dbReference>
<keyword evidence="4" id="KW-0804">Transcription</keyword>
<dbReference type="Pfam" id="PF00126">
    <property type="entry name" value="HTH_1"/>
    <property type="match status" value="1"/>
</dbReference>
<proteinExistence type="inferred from homology"/>
<dbReference type="InterPro" id="IPR005119">
    <property type="entry name" value="LysR_subst-bd"/>
</dbReference>
<protein>
    <submittedName>
        <fullName evidence="6">LysR family transcriptional regulator</fullName>
    </submittedName>
</protein>
<dbReference type="PANTHER" id="PTHR30419:SF28">
    <property type="entry name" value="HTH-TYPE TRANSCRIPTIONAL REGULATOR BSDA"/>
    <property type="match status" value="1"/>
</dbReference>
<evidence type="ECO:0000256" key="3">
    <source>
        <dbReference type="ARBA" id="ARBA00023125"/>
    </source>
</evidence>
<dbReference type="RefSeq" id="WP_311796263.1">
    <property type="nucleotide sequence ID" value="NZ_JARQAI010000001.1"/>
</dbReference>
<dbReference type="Gene3D" id="3.40.190.290">
    <property type="match status" value="1"/>
</dbReference>
<dbReference type="SUPFAM" id="SSF53850">
    <property type="entry name" value="Periplasmic binding protein-like II"/>
    <property type="match status" value="1"/>
</dbReference>
<dbReference type="InterPro" id="IPR000847">
    <property type="entry name" value="LysR_HTH_N"/>
</dbReference>
<evidence type="ECO:0000259" key="5">
    <source>
        <dbReference type="PROSITE" id="PS50931"/>
    </source>
</evidence>
<sequence>MDQQKLQLFLDLTETLNYTETAERNYMTQGNVSKKISALEKELQVPLVDRSNRQIQLTEEGRLLLPKIKRIVQDYQALAETLTEYREKKERVLTVHTIPTMPNYRGFELLTTFLKQHPEIHLNLQESEATALGDFEIEKNTIYFFRSLKEQVGKNFIRTEKDRFVAVMPKSHPLAEKAMIPLAELEEEIFLLLGLPASPYYSVEELCREAGFTPEINYQGTRIDLILRMIEEGLGISLIMEKSLGSSLSKELVVRKIEPTKESFLNFYLSEAADAPAPKEFFKFLQSNYSKME</sequence>
<dbReference type="PANTHER" id="PTHR30419">
    <property type="entry name" value="HTH-TYPE TRANSCRIPTIONAL REGULATOR YBHD"/>
    <property type="match status" value="1"/>
</dbReference>
<dbReference type="GO" id="GO:0003677">
    <property type="term" value="F:DNA binding"/>
    <property type="evidence" value="ECO:0007669"/>
    <property type="project" value="UniProtKB-KW"/>
</dbReference>
<comment type="similarity">
    <text evidence="1">Belongs to the LysR transcriptional regulatory family.</text>
</comment>
<evidence type="ECO:0000313" key="6">
    <source>
        <dbReference type="EMBL" id="MDT2735525.1"/>
    </source>
</evidence>
<gene>
    <name evidence="6" type="ORF">P7H00_00065</name>
</gene>
<evidence type="ECO:0000256" key="1">
    <source>
        <dbReference type="ARBA" id="ARBA00009437"/>
    </source>
</evidence>
<feature type="domain" description="HTH lysR-type" evidence="5">
    <location>
        <begin position="1"/>
        <end position="58"/>
    </location>
</feature>
<evidence type="ECO:0000313" key="7">
    <source>
        <dbReference type="Proteomes" id="UP001180842"/>
    </source>
</evidence>
<keyword evidence="3" id="KW-0238">DNA-binding</keyword>
<dbReference type="GO" id="GO:0003700">
    <property type="term" value="F:DNA-binding transcription factor activity"/>
    <property type="evidence" value="ECO:0007669"/>
    <property type="project" value="InterPro"/>
</dbReference>
<reference evidence="6" key="1">
    <citation type="submission" date="2023-03" db="EMBL/GenBank/DDBJ databases">
        <authorList>
            <person name="Shen W."/>
            <person name="Cai J."/>
        </authorList>
    </citation>
    <scope>NUCLEOTIDE SEQUENCE</scope>
    <source>
        <strain evidence="6">P69-2</strain>
    </source>
</reference>
<dbReference type="AlphaFoldDB" id="A0AAE4HZW6"/>
<dbReference type="GO" id="GO:0005829">
    <property type="term" value="C:cytosol"/>
    <property type="evidence" value="ECO:0007669"/>
    <property type="project" value="TreeGrafter"/>
</dbReference>
<comment type="caution">
    <text evidence="6">The sequence shown here is derived from an EMBL/GenBank/DDBJ whole genome shotgun (WGS) entry which is preliminary data.</text>
</comment>
<keyword evidence="2" id="KW-0805">Transcription regulation</keyword>
<dbReference type="FunFam" id="1.10.10.10:FF:000001">
    <property type="entry name" value="LysR family transcriptional regulator"/>
    <property type="match status" value="1"/>
</dbReference>
<dbReference type="Proteomes" id="UP001180842">
    <property type="component" value="Unassembled WGS sequence"/>
</dbReference>
<dbReference type="InterPro" id="IPR036390">
    <property type="entry name" value="WH_DNA-bd_sf"/>
</dbReference>
<dbReference type="SUPFAM" id="SSF46785">
    <property type="entry name" value="Winged helix' DNA-binding domain"/>
    <property type="match status" value="1"/>
</dbReference>
<dbReference type="Pfam" id="PF03466">
    <property type="entry name" value="LysR_substrate"/>
    <property type="match status" value="1"/>
</dbReference>
<accession>A0AAE4HZW6</accession>
<dbReference type="Gene3D" id="1.10.10.10">
    <property type="entry name" value="Winged helix-like DNA-binding domain superfamily/Winged helix DNA-binding domain"/>
    <property type="match status" value="1"/>
</dbReference>
<dbReference type="EMBL" id="JARQAI010000001">
    <property type="protein sequence ID" value="MDT2735525.1"/>
    <property type="molecule type" value="Genomic_DNA"/>
</dbReference>
<name>A0AAE4HZW6_9ENTE</name>
<dbReference type="InterPro" id="IPR050950">
    <property type="entry name" value="HTH-type_LysR_regulators"/>
</dbReference>